<dbReference type="PANTHER" id="PTHR33406">
    <property type="entry name" value="MEMBRANE PROTEIN MJ1562-RELATED"/>
    <property type="match status" value="1"/>
</dbReference>
<comment type="subcellular location">
    <subcellularLocation>
        <location evidence="1">Cell membrane</location>
        <topology evidence="1">Multi-pass membrane protein</topology>
    </subcellularLocation>
</comment>
<feature type="transmembrane region" description="Helical" evidence="6">
    <location>
        <begin position="787"/>
        <end position="808"/>
    </location>
</feature>
<feature type="transmembrane region" description="Helical" evidence="6">
    <location>
        <begin position="279"/>
        <end position="298"/>
    </location>
</feature>
<evidence type="ECO:0000256" key="5">
    <source>
        <dbReference type="ARBA" id="ARBA00023136"/>
    </source>
</evidence>
<feature type="transmembrane region" description="Helical" evidence="6">
    <location>
        <begin position="465"/>
        <end position="481"/>
    </location>
</feature>
<feature type="transmembrane region" description="Helical" evidence="6">
    <location>
        <begin position="333"/>
        <end position="353"/>
    </location>
</feature>
<gene>
    <name evidence="8" type="ORF">MCNOR_1789</name>
</gene>
<accession>A0AA35V469</accession>
<feature type="transmembrane region" description="Helical" evidence="6">
    <location>
        <begin position="374"/>
        <end position="401"/>
    </location>
</feature>
<evidence type="ECO:0000256" key="4">
    <source>
        <dbReference type="ARBA" id="ARBA00022989"/>
    </source>
</evidence>
<dbReference type="GO" id="GO:0005886">
    <property type="term" value="C:plasma membrane"/>
    <property type="evidence" value="ECO:0007669"/>
    <property type="project" value="UniProtKB-SubCell"/>
</dbReference>
<dbReference type="RefSeq" id="WP_282213166.1">
    <property type="nucleotide sequence ID" value="NZ_OX458332.1"/>
</dbReference>
<evidence type="ECO:0000313" key="8">
    <source>
        <dbReference type="EMBL" id="CAI8812941.1"/>
    </source>
</evidence>
<dbReference type="PROSITE" id="PS50156">
    <property type="entry name" value="SSD"/>
    <property type="match status" value="1"/>
</dbReference>
<dbReference type="InterPro" id="IPR004869">
    <property type="entry name" value="MMPL_dom"/>
</dbReference>
<dbReference type="EMBL" id="OX458332">
    <property type="protein sequence ID" value="CAI8812941.1"/>
    <property type="molecule type" value="Genomic_DNA"/>
</dbReference>
<dbReference type="AlphaFoldDB" id="A0AA35V469"/>
<dbReference type="InterPro" id="IPR000731">
    <property type="entry name" value="SSD"/>
</dbReference>
<sequence length="903" mass="98330">MITRKIRLRTRIDRLLSVWFYFSMRHAVAVIAFSILAAIAAVNYTIHNLRINTYPGNVLSDELPWRQDKLAYERAFPQFRDSIVIVLDAPTPDQARDAAARLYHRLREDSAQFEWVFYPPESGFFRENGLLFDDAADLEKMSDHLARVQPFLAEVSADRSLRGVFSLLERALRTGEDKDIDFAAVFGRLAAALRGYLDGAGTPLSWIELMAGEDAKPADRRVLLEVMPRIEYSSLAPGENLMAAIRQTGKELRLEESGVAMRLTGAAALSVDELKSASIGAQMASLGSFLGVSLVMLIGLRSLWLVLAVQIGLVLGLIFTAAFAALALGQLNLISVAFSVMYIGIGADYAIYLSLRYRELACRSHNHRSALKRAVRHVGGSLEIGTLTTAVGFFCFVPTSYRGVAELGIISGAGMFISLLVTLAILPAFLGLRRPSRYLGPHAGHEEPPRWQRTLLTFPLRHSRGVLVAAAIVAALAFVPLKSARFDQNPLNLQDPSAESVRTFRELLADGSNSPWFLAALAKDGGEAAAMKQRLERLPVVDKVLTLEDFVPEDQDEKLDLIDQMALTLGPQPASGASKPRPAPDEEAAAVRGFLATLTAHLSAHPDAADAPAGFRLAAEQARLAERIQSTQGEARTETVARISQILVDGLDGQLDRLADALKARRVDIGDLPDDFRSRWITKDGIRRVEIRPKEDLHDPQAMRRFVDQVRQVVPHATGVPVLFLESGDAVVTAFLQAFAYAIVAITVILFLTMEKKIDVALVLLPLLLASLLTGAAMALARIPFNFANIIALPLVFGMGVDNCIHMVHRFRTAPPKDGILLHTSTALAVVLSALTNISGFGNLAVSPHLGMASMGIMLSIGILATLLCSMIVLPALLAQTEHLGRLKRSPCDRPHGETPGPA</sequence>
<protein>
    <submittedName>
        <fullName evidence="8">Membrane protein</fullName>
    </submittedName>
</protein>
<organism evidence="8 9">
    <name type="scientific">Methylococcus capsulatus</name>
    <dbReference type="NCBI Taxonomy" id="414"/>
    <lineage>
        <taxon>Bacteria</taxon>
        <taxon>Pseudomonadati</taxon>
        <taxon>Pseudomonadota</taxon>
        <taxon>Gammaproteobacteria</taxon>
        <taxon>Methylococcales</taxon>
        <taxon>Methylococcaceae</taxon>
        <taxon>Methylococcus</taxon>
    </lineage>
</organism>
<feature type="transmembrane region" description="Helical" evidence="6">
    <location>
        <begin position="734"/>
        <end position="753"/>
    </location>
</feature>
<name>A0AA35V469_METCP</name>
<feature type="transmembrane region" description="Helical" evidence="6">
    <location>
        <begin position="853"/>
        <end position="879"/>
    </location>
</feature>
<dbReference type="Pfam" id="PF03176">
    <property type="entry name" value="MMPL"/>
    <property type="match status" value="2"/>
</dbReference>
<evidence type="ECO:0000256" key="2">
    <source>
        <dbReference type="ARBA" id="ARBA00022475"/>
    </source>
</evidence>
<feature type="transmembrane region" description="Helical" evidence="6">
    <location>
        <begin position="407"/>
        <end position="432"/>
    </location>
</feature>
<evidence type="ECO:0000259" key="7">
    <source>
        <dbReference type="PROSITE" id="PS50156"/>
    </source>
</evidence>
<evidence type="ECO:0000256" key="3">
    <source>
        <dbReference type="ARBA" id="ARBA00022692"/>
    </source>
</evidence>
<dbReference type="InterPro" id="IPR017841">
    <property type="entry name" value="Hopanoid_biosynth_HpnN"/>
</dbReference>
<reference evidence="8" key="1">
    <citation type="submission" date="2023-03" db="EMBL/GenBank/DDBJ databases">
        <authorList>
            <person name="Pearce D."/>
        </authorList>
    </citation>
    <scope>NUCLEOTIDE SEQUENCE</scope>
    <source>
        <strain evidence="8">Mc</strain>
    </source>
</reference>
<feature type="domain" description="SSD" evidence="7">
    <location>
        <begin position="305"/>
        <end position="432"/>
    </location>
</feature>
<dbReference type="Gene3D" id="1.20.1640.10">
    <property type="entry name" value="Multidrug efflux transporter AcrB transmembrane domain"/>
    <property type="match status" value="2"/>
</dbReference>
<keyword evidence="2" id="KW-1003">Cell membrane</keyword>
<keyword evidence="5 6" id="KW-0472">Membrane</keyword>
<dbReference type="Proteomes" id="UP001158598">
    <property type="component" value="Chromosome"/>
</dbReference>
<feature type="transmembrane region" description="Helical" evidence="6">
    <location>
        <begin position="305"/>
        <end position="327"/>
    </location>
</feature>
<feature type="transmembrane region" description="Helical" evidence="6">
    <location>
        <begin position="760"/>
        <end position="781"/>
    </location>
</feature>
<dbReference type="NCBIfam" id="TIGR03480">
    <property type="entry name" value="HpnN"/>
    <property type="match status" value="1"/>
</dbReference>
<dbReference type="SUPFAM" id="SSF82866">
    <property type="entry name" value="Multidrug efflux transporter AcrB transmembrane domain"/>
    <property type="match status" value="2"/>
</dbReference>
<keyword evidence="4 6" id="KW-1133">Transmembrane helix</keyword>
<evidence type="ECO:0000256" key="1">
    <source>
        <dbReference type="ARBA" id="ARBA00004651"/>
    </source>
</evidence>
<keyword evidence="3 6" id="KW-0812">Transmembrane</keyword>
<dbReference type="PANTHER" id="PTHR33406:SF13">
    <property type="entry name" value="MEMBRANE PROTEIN YDFJ"/>
    <property type="match status" value="1"/>
</dbReference>
<feature type="transmembrane region" description="Helical" evidence="6">
    <location>
        <begin position="820"/>
        <end position="841"/>
    </location>
</feature>
<evidence type="ECO:0000256" key="6">
    <source>
        <dbReference type="SAM" id="Phobius"/>
    </source>
</evidence>
<proteinExistence type="predicted"/>
<evidence type="ECO:0000313" key="9">
    <source>
        <dbReference type="Proteomes" id="UP001158598"/>
    </source>
</evidence>
<dbReference type="InterPro" id="IPR050545">
    <property type="entry name" value="Mycobact_MmpL"/>
</dbReference>
<feature type="transmembrane region" description="Helical" evidence="6">
    <location>
        <begin position="20"/>
        <end position="42"/>
    </location>
</feature>